<gene>
    <name evidence="2" type="ORF">SPHA_65810</name>
</gene>
<keyword evidence="1" id="KW-1133">Transmembrane helix</keyword>
<evidence type="ECO:0000313" key="3">
    <source>
        <dbReference type="Proteomes" id="UP000597762"/>
    </source>
</evidence>
<dbReference type="AlphaFoldDB" id="A0A812E3Y9"/>
<name>A0A812E3Y9_ACAPH</name>
<keyword evidence="1" id="KW-0812">Transmembrane</keyword>
<comment type="caution">
    <text evidence="2">The sequence shown here is derived from an EMBL/GenBank/DDBJ whole genome shotgun (WGS) entry which is preliminary data.</text>
</comment>
<reference evidence="2" key="1">
    <citation type="submission" date="2021-01" db="EMBL/GenBank/DDBJ databases">
        <authorList>
            <person name="Li R."/>
            <person name="Bekaert M."/>
        </authorList>
    </citation>
    <scope>NUCLEOTIDE SEQUENCE</scope>
    <source>
        <strain evidence="2">Farmed</strain>
    </source>
</reference>
<dbReference type="Proteomes" id="UP000597762">
    <property type="component" value="Unassembled WGS sequence"/>
</dbReference>
<accession>A0A812E3Y9</accession>
<dbReference type="EMBL" id="CAHIKZ030004736">
    <property type="protein sequence ID" value="CAE1314828.1"/>
    <property type="molecule type" value="Genomic_DNA"/>
</dbReference>
<proteinExistence type="predicted"/>
<evidence type="ECO:0000313" key="2">
    <source>
        <dbReference type="EMBL" id="CAE1314828.1"/>
    </source>
</evidence>
<keyword evidence="1" id="KW-0472">Membrane</keyword>
<sequence>MHCLNLDRPLSIYLSIYLSISVCSSIYLSLFISIYLSIYLARVIARQLMCKCAQGQQLLLPLPSLTFLLFGCHLKGGNFWDGARQLPPADRAARASETPEQTSLRLSRIASSSAARLSTESAAARTVRLSSAASTISARRARLSVEERSLQNSQDARG</sequence>
<protein>
    <submittedName>
        <fullName evidence="2">Uncharacterized protein</fullName>
    </submittedName>
</protein>
<feature type="transmembrane region" description="Helical" evidence="1">
    <location>
        <begin position="12"/>
        <end position="41"/>
    </location>
</feature>
<keyword evidence="3" id="KW-1185">Reference proteome</keyword>
<evidence type="ECO:0000256" key="1">
    <source>
        <dbReference type="SAM" id="Phobius"/>
    </source>
</evidence>
<organism evidence="2 3">
    <name type="scientific">Acanthosepion pharaonis</name>
    <name type="common">Pharaoh cuttlefish</name>
    <name type="synonym">Sepia pharaonis</name>
    <dbReference type="NCBI Taxonomy" id="158019"/>
    <lineage>
        <taxon>Eukaryota</taxon>
        <taxon>Metazoa</taxon>
        <taxon>Spiralia</taxon>
        <taxon>Lophotrochozoa</taxon>
        <taxon>Mollusca</taxon>
        <taxon>Cephalopoda</taxon>
        <taxon>Coleoidea</taxon>
        <taxon>Decapodiformes</taxon>
        <taxon>Sepiida</taxon>
        <taxon>Sepiina</taxon>
        <taxon>Sepiidae</taxon>
        <taxon>Acanthosepion</taxon>
    </lineage>
</organism>